<evidence type="ECO:0000256" key="1">
    <source>
        <dbReference type="SAM" id="MobiDB-lite"/>
    </source>
</evidence>
<sequence length="417" mass="40778">MAERSWMVLAAALAAAAATFVATPAYATICRSEADCAATPDTPACNKQQPSDPTGVCAQCSSTNVVRCGTVGTTRTPVCLTQYGICGCANDTDCGDRSENSGLICTRPAPANGSAPYCTAGCVNDGVGGRNGCPAPGAGTTCSATTPPNVGQCLHDCFGDSGVLCSNAGPRNVCQLVGGLPPTTRCVECTALLGGCAGKTGATVCDTDTNTCVQCNDNDDCAPYRTGTGPICRPGGSFARSCGCNDDSDCNAVAGRICDDTIKACVTGCRAGGGPGNNCPSGQRCNATGGGTGQCVPIDDGGTADAGDDGSAGDGSTGDDGSAGDGSAGDAGDDGGGIRDSGPDSRPIDAGRTDAGRMDAGGADGGNDGNYGTSLEGGGCSCSVPPAEDALPVGGLVAVGGFFAFFTRRRSRKSGEK</sequence>
<reference evidence="3 4" key="1">
    <citation type="submission" date="2021-12" db="EMBL/GenBank/DDBJ databases">
        <title>Discovery of the Pendulisporaceae a myxobacterial family with distinct sporulation behavior and unique specialized metabolism.</title>
        <authorList>
            <person name="Garcia R."/>
            <person name="Popoff A."/>
            <person name="Bader C.D."/>
            <person name="Loehr J."/>
            <person name="Walesch S."/>
            <person name="Walt C."/>
            <person name="Boldt J."/>
            <person name="Bunk B."/>
            <person name="Haeckl F.J.F.P.J."/>
            <person name="Gunesch A.P."/>
            <person name="Birkelbach J."/>
            <person name="Nuebel U."/>
            <person name="Pietschmann T."/>
            <person name="Bach T."/>
            <person name="Mueller R."/>
        </authorList>
    </citation>
    <scope>NUCLEOTIDE SEQUENCE [LARGE SCALE GENOMIC DNA]</scope>
    <source>
        <strain evidence="3 4">MSr11954</strain>
    </source>
</reference>
<dbReference type="EMBL" id="CP089984">
    <property type="protein sequence ID" value="WXB16534.1"/>
    <property type="molecule type" value="Genomic_DNA"/>
</dbReference>
<dbReference type="InterPro" id="IPR024038">
    <property type="entry name" value="MYXO-CTERM"/>
</dbReference>
<evidence type="ECO:0000313" key="3">
    <source>
        <dbReference type="EMBL" id="WXB16534.1"/>
    </source>
</evidence>
<feature type="compositionally biased region" description="Gly residues" evidence="1">
    <location>
        <begin position="362"/>
        <end position="379"/>
    </location>
</feature>
<dbReference type="NCBIfam" id="TIGR03901">
    <property type="entry name" value="MYXO-CTERM"/>
    <property type="match status" value="1"/>
</dbReference>
<evidence type="ECO:0000256" key="2">
    <source>
        <dbReference type="SAM" id="SignalP"/>
    </source>
</evidence>
<accession>A0ABZ2M003</accession>
<feature type="signal peptide" evidence="2">
    <location>
        <begin position="1"/>
        <end position="27"/>
    </location>
</feature>
<keyword evidence="2" id="KW-0732">Signal</keyword>
<feature type="region of interest" description="Disordered" evidence="1">
    <location>
        <begin position="296"/>
        <end position="379"/>
    </location>
</feature>
<protein>
    <submittedName>
        <fullName evidence="3">MYXO-CTERM sorting domain-containing protein</fullName>
    </submittedName>
</protein>
<evidence type="ECO:0000313" key="4">
    <source>
        <dbReference type="Proteomes" id="UP001370348"/>
    </source>
</evidence>
<proteinExistence type="predicted"/>
<feature type="compositionally biased region" description="Gly residues" evidence="1">
    <location>
        <begin position="310"/>
        <end position="339"/>
    </location>
</feature>
<feature type="compositionally biased region" description="Basic and acidic residues" evidence="1">
    <location>
        <begin position="341"/>
        <end position="357"/>
    </location>
</feature>
<gene>
    <name evidence="3" type="ORF">LZC94_04470</name>
</gene>
<name>A0ABZ2M003_9BACT</name>
<keyword evidence="4" id="KW-1185">Reference proteome</keyword>
<dbReference type="RefSeq" id="WP_394826159.1">
    <property type="nucleotide sequence ID" value="NZ_CP089984.1"/>
</dbReference>
<dbReference type="Proteomes" id="UP001370348">
    <property type="component" value="Chromosome"/>
</dbReference>
<feature type="chain" id="PRO_5046489006" evidence="2">
    <location>
        <begin position="28"/>
        <end position="417"/>
    </location>
</feature>
<organism evidence="3 4">
    <name type="scientific">Pendulispora albinea</name>
    <dbReference type="NCBI Taxonomy" id="2741071"/>
    <lineage>
        <taxon>Bacteria</taxon>
        <taxon>Pseudomonadati</taxon>
        <taxon>Myxococcota</taxon>
        <taxon>Myxococcia</taxon>
        <taxon>Myxococcales</taxon>
        <taxon>Sorangiineae</taxon>
        <taxon>Pendulisporaceae</taxon>
        <taxon>Pendulispora</taxon>
    </lineage>
</organism>